<comment type="caution">
    <text evidence="2">The sequence shown here is derived from an EMBL/GenBank/DDBJ whole genome shotgun (WGS) entry which is preliminary data.</text>
</comment>
<reference evidence="2" key="1">
    <citation type="thesis" date="2020" institute="ProQuest LLC" country="789 East Eisenhower Parkway, Ann Arbor, MI, USA">
        <title>Comparative Genomics and Chromosome Evolution.</title>
        <authorList>
            <person name="Mudd A.B."/>
        </authorList>
    </citation>
    <scope>NUCLEOTIDE SEQUENCE</scope>
    <source>
        <strain evidence="2">Female2</strain>
        <tissue evidence="2">Blood</tissue>
    </source>
</reference>
<proteinExistence type="predicted"/>
<dbReference type="PANTHER" id="PTHR47617:SF1">
    <property type="entry name" value="G-PROTEIN-SIGNALING MODULATOR 3"/>
    <property type="match status" value="1"/>
</dbReference>
<feature type="region of interest" description="Disordered" evidence="1">
    <location>
        <begin position="1"/>
        <end position="107"/>
    </location>
</feature>
<dbReference type="OrthoDB" id="286233at2759"/>
<dbReference type="PANTHER" id="PTHR47617">
    <property type="entry name" value="G-PROTEIN SIGNALING MODULATOR 3"/>
    <property type="match status" value="1"/>
</dbReference>
<dbReference type="SMART" id="SM00390">
    <property type="entry name" value="GoLoco"/>
    <property type="match status" value="1"/>
</dbReference>
<dbReference type="Proteomes" id="UP000812440">
    <property type="component" value="Chromosome 2"/>
</dbReference>
<dbReference type="PROSITE" id="PS50877">
    <property type="entry name" value="GOLOCO"/>
    <property type="match status" value="1"/>
</dbReference>
<dbReference type="InterPro" id="IPR003109">
    <property type="entry name" value="GoLoco_motif"/>
</dbReference>
<sequence>MSDQSESIEGESAGTLPKQGEALDQRDARDKSAEILHMEDKSQNQQNEMQDESQHQELCVNGHRITDEEDSAFTDDVKPSTDGLEEKPRTWRSAPPTPISERRGISSSLLSLHTEQFLDLLSTAQTRRLEEQRAEFPPQNSRPKRHFSLPVSRNLSLPSDERGLLMELHRRRGGSWTGRSLKKKPPPLKIPAQEELYNTIIGHQAK</sequence>
<feature type="compositionally biased region" description="Basic and acidic residues" evidence="1">
    <location>
        <begin position="75"/>
        <end position="89"/>
    </location>
</feature>
<organism evidence="2 3">
    <name type="scientific">Hymenochirus boettgeri</name>
    <name type="common">Congo dwarf clawed frog</name>
    <dbReference type="NCBI Taxonomy" id="247094"/>
    <lineage>
        <taxon>Eukaryota</taxon>
        <taxon>Metazoa</taxon>
        <taxon>Chordata</taxon>
        <taxon>Craniata</taxon>
        <taxon>Vertebrata</taxon>
        <taxon>Euteleostomi</taxon>
        <taxon>Amphibia</taxon>
        <taxon>Batrachia</taxon>
        <taxon>Anura</taxon>
        <taxon>Pipoidea</taxon>
        <taxon>Pipidae</taxon>
        <taxon>Pipinae</taxon>
        <taxon>Hymenochirus</taxon>
    </lineage>
</organism>
<protein>
    <submittedName>
        <fullName evidence="2">Uncharacterized protein</fullName>
    </submittedName>
</protein>
<dbReference type="GO" id="GO:0050727">
    <property type="term" value="P:regulation of inflammatory response"/>
    <property type="evidence" value="ECO:0007669"/>
    <property type="project" value="InterPro"/>
</dbReference>
<evidence type="ECO:0000256" key="1">
    <source>
        <dbReference type="SAM" id="MobiDB-lite"/>
    </source>
</evidence>
<dbReference type="EMBL" id="JAACNH010000002">
    <property type="protein sequence ID" value="KAG8451039.1"/>
    <property type="molecule type" value="Genomic_DNA"/>
</dbReference>
<dbReference type="GO" id="GO:0030695">
    <property type="term" value="F:GTPase regulator activity"/>
    <property type="evidence" value="ECO:0007669"/>
    <property type="project" value="InterPro"/>
</dbReference>
<keyword evidence="3" id="KW-1185">Reference proteome</keyword>
<name>A0A8T2K105_9PIPI</name>
<evidence type="ECO:0000313" key="3">
    <source>
        <dbReference type="Proteomes" id="UP000812440"/>
    </source>
</evidence>
<gene>
    <name evidence="2" type="ORF">GDO86_003354</name>
</gene>
<evidence type="ECO:0000313" key="2">
    <source>
        <dbReference type="EMBL" id="KAG8451039.1"/>
    </source>
</evidence>
<dbReference type="AlphaFoldDB" id="A0A8T2K105"/>
<accession>A0A8T2K105</accession>
<feature type="compositionally biased region" description="Basic and acidic residues" evidence="1">
    <location>
        <begin position="21"/>
        <end position="42"/>
    </location>
</feature>
<dbReference type="InterPro" id="IPR042888">
    <property type="entry name" value="GPSM3"/>
</dbReference>